<sequence length="391" mass="44299">METYEDRDYQKEQIRAVQEYERMMKDKKLANHGAVLPVSPKKGTEHCHLGSSRLHRLACGHIIHTEKESMCASNCSTPISTFAPFVCIICERWNMVQSGKASRRSSRFTELILPDFPVLDHSQVPIIGRARECNAVYMLPKGHVLVLHSMQDIALARIEDELRVRHILNEIVEATEGMGCSAPFIESITRGVTSCIEHQHLWTTASYEELAAVNMYVAALRANTDEPGMLPRLAACFGADRVKVRKLVADITKLLVDLDARATIAKFMPTFEKIFPKLWRKYKVFARLVLKLWNKVKEREPFPPDFVLENWLRIVASCIDVVMLANDINIPVHKTCAAVGANEHGDVGEDIDMEITLLMGDDKAYSFRVKSTQSYHQRKLKARKVTAPQGK</sequence>
<evidence type="ECO:0000313" key="1">
    <source>
        <dbReference type="EMBL" id="KAF1844852.1"/>
    </source>
</evidence>
<organism evidence="1 2">
    <name type="scientific">Cucurbitaria berberidis CBS 394.84</name>
    <dbReference type="NCBI Taxonomy" id="1168544"/>
    <lineage>
        <taxon>Eukaryota</taxon>
        <taxon>Fungi</taxon>
        <taxon>Dikarya</taxon>
        <taxon>Ascomycota</taxon>
        <taxon>Pezizomycotina</taxon>
        <taxon>Dothideomycetes</taxon>
        <taxon>Pleosporomycetidae</taxon>
        <taxon>Pleosporales</taxon>
        <taxon>Pleosporineae</taxon>
        <taxon>Cucurbitariaceae</taxon>
        <taxon>Cucurbitaria</taxon>
    </lineage>
</organism>
<protein>
    <submittedName>
        <fullName evidence="1">Uncharacterized protein</fullName>
    </submittedName>
</protein>
<dbReference type="Proteomes" id="UP000800039">
    <property type="component" value="Unassembled WGS sequence"/>
</dbReference>
<dbReference type="AlphaFoldDB" id="A0A9P4L803"/>
<proteinExistence type="predicted"/>
<dbReference type="EMBL" id="ML976616">
    <property type="protein sequence ID" value="KAF1844852.1"/>
    <property type="molecule type" value="Genomic_DNA"/>
</dbReference>
<accession>A0A9P4L803</accession>
<name>A0A9P4L803_9PLEO</name>
<gene>
    <name evidence="1" type="ORF">K460DRAFT_394649</name>
</gene>
<dbReference type="OrthoDB" id="3793130at2759"/>
<dbReference type="GeneID" id="63853257"/>
<keyword evidence="2" id="KW-1185">Reference proteome</keyword>
<evidence type="ECO:0000313" key="2">
    <source>
        <dbReference type="Proteomes" id="UP000800039"/>
    </source>
</evidence>
<comment type="caution">
    <text evidence="1">The sequence shown here is derived from an EMBL/GenBank/DDBJ whole genome shotgun (WGS) entry which is preliminary data.</text>
</comment>
<reference evidence="1" key="1">
    <citation type="submission" date="2020-01" db="EMBL/GenBank/DDBJ databases">
        <authorList>
            <consortium name="DOE Joint Genome Institute"/>
            <person name="Haridas S."/>
            <person name="Albert R."/>
            <person name="Binder M."/>
            <person name="Bloem J."/>
            <person name="Labutti K."/>
            <person name="Salamov A."/>
            <person name="Andreopoulos B."/>
            <person name="Baker S.E."/>
            <person name="Barry K."/>
            <person name="Bills G."/>
            <person name="Bluhm B.H."/>
            <person name="Cannon C."/>
            <person name="Castanera R."/>
            <person name="Culley D.E."/>
            <person name="Daum C."/>
            <person name="Ezra D."/>
            <person name="Gonzalez J.B."/>
            <person name="Henrissat B."/>
            <person name="Kuo A."/>
            <person name="Liang C."/>
            <person name="Lipzen A."/>
            <person name="Lutzoni F."/>
            <person name="Magnuson J."/>
            <person name="Mondo S."/>
            <person name="Nolan M."/>
            <person name="Ohm R."/>
            <person name="Pangilinan J."/>
            <person name="Park H.-J."/>
            <person name="Ramirez L."/>
            <person name="Alfaro M."/>
            <person name="Sun H."/>
            <person name="Tritt A."/>
            <person name="Yoshinaga Y."/>
            <person name="Zwiers L.-H."/>
            <person name="Turgeon B.G."/>
            <person name="Goodwin S.B."/>
            <person name="Spatafora J.W."/>
            <person name="Crous P.W."/>
            <person name="Grigoriev I.V."/>
        </authorList>
    </citation>
    <scope>NUCLEOTIDE SEQUENCE</scope>
    <source>
        <strain evidence="1">CBS 394.84</strain>
    </source>
</reference>
<dbReference type="RefSeq" id="XP_040787415.1">
    <property type="nucleotide sequence ID" value="XM_040936006.1"/>
</dbReference>